<reference evidence="1" key="1">
    <citation type="journal article" date="2015" name="Nature">
        <title>Complex archaea that bridge the gap between prokaryotes and eukaryotes.</title>
        <authorList>
            <person name="Spang A."/>
            <person name="Saw J.H."/>
            <person name="Jorgensen S.L."/>
            <person name="Zaremba-Niedzwiedzka K."/>
            <person name="Martijn J."/>
            <person name="Lind A.E."/>
            <person name="van Eijk R."/>
            <person name="Schleper C."/>
            <person name="Guy L."/>
            <person name="Ettema T.J."/>
        </authorList>
    </citation>
    <scope>NUCLEOTIDE SEQUENCE</scope>
</reference>
<dbReference type="EMBL" id="LAZR01006220">
    <property type="protein sequence ID" value="KKM93800.1"/>
    <property type="molecule type" value="Genomic_DNA"/>
</dbReference>
<comment type="caution">
    <text evidence="1">The sequence shown here is derived from an EMBL/GenBank/DDBJ whole genome shotgun (WGS) entry which is preliminary data.</text>
</comment>
<name>A0A0F9NY95_9ZZZZ</name>
<dbReference type="AlphaFoldDB" id="A0A0F9NY95"/>
<protein>
    <recommendedName>
        <fullName evidence="2">DUF559 domain-containing protein</fullName>
    </recommendedName>
</protein>
<gene>
    <name evidence="1" type="ORF">LCGC14_1204650</name>
</gene>
<accession>A0A0F9NY95</accession>
<organism evidence="1">
    <name type="scientific">marine sediment metagenome</name>
    <dbReference type="NCBI Taxonomy" id="412755"/>
    <lineage>
        <taxon>unclassified sequences</taxon>
        <taxon>metagenomes</taxon>
        <taxon>ecological metagenomes</taxon>
    </lineage>
</organism>
<sequence length="132" mass="15457">MTTSRNSHLITGVTAKLPAGESPLEKGFLRLWKKYAAHLPEPVRQHRFTTRKWRFDFAWPELWIAVEIQGGLFKGLWHQRGRQYHDNCEKYTEAAIAGWSVLLFTTIDMDERPMQTVEKVAEFVRTRVELAK</sequence>
<proteinExistence type="predicted"/>
<evidence type="ECO:0000313" key="1">
    <source>
        <dbReference type="EMBL" id="KKM93800.1"/>
    </source>
</evidence>
<dbReference type="Gene3D" id="3.40.960.10">
    <property type="entry name" value="VSR Endonuclease"/>
    <property type="match status" value="1"/>
</dbReference>
<evidence type="ECO:0008006" key="2">
    <source>
        <dbReference type="Google" id="ProtNLM"/>
    </source>
</evidence>